<dbReference type="EMBL" id="PEZJ01000009">
    <property type="protein sequence ID" value="PIS14089.1"/>
    <property type="molecule type" value="Genomic_DNA"/>
</dbReference>
<comment type="caution">
    <text evidence="2">The sequence shown here is derived from an EMBL/GenBank/DDBJ whole genome shotgun (WGS) entry which is preliminary data.</text>
</comment>
<protein>
    <submittedName>
        <fullName evidence="2">Uncharacterized protein</fullName>
    </submittedName>
</protein>
<gene>
    <name evidence="2" type="ORF">COT65_00755</name>
</gene>
<dbReference type="AlphaFoldDB" id="A0A2H0WQA8"/>
<sequence length="203" mass="20953">MKKGLAIGAGVVVLLLAGVVGAVNLKKSASVFSPAGGPTPTASVALLIWTDPAGFKFAYPEAVKINAHPEDKINYANLDLTAEGKNGGIKILVADDAYKSLEVWAKKQQAAGGQILDSTLGEKPAKKAIFTAPAKMIIATIDAEALVTLEADLQGGDYWPTVFTDLAASFEFIPLASEPTRVPAKSGSSAGSGVIDEGEEVVE</sequence>
<proteinExistence type="predicted"/>
<organism evidence="2 3">
    <name type="scientific">Candidatus Shapirobacteria bacterium CG09_land_8_20_14_0_10_47_13</name>
    <dbReference type="NCBI Taxonomy" id="1974481"/>
    <lineage>
        <taxon>Bacteria</taxon>
        <taxon>Candidatus Shapironibacteriota</taxon>
    </lineage>
</organism>
<evidence type="ECO:0000313" key="3">
    <source>
        <dbReference type="Proteomes" id="UP000230033"/>
    </source>
</evidence>
<evidence type="ECO:0000256" key="1">
    <source>
        <dbReference type="SAM" id="MobiDB-lite"/>
    </source>
</evidence>
<feature type="region of interest" description="Disordered" evidence="1">
    <location>
        <begin position="180"/>
        <end position="203"/>
    </location>
</feature>
<accession>A0A2H0WQA8</accession>
<name>A0A2H0WQA8_9BACT</name>
<reference evidence="3" key="1">
    <citation type="submission" date="2017-09" db="EMBL/GenBank/DDBJ databases">
        <title>Depth-based differentiation of microbial function through sediment-hosted aquifers and enrichment of novel symbionts in the deep terrestrial subsurface.</title>
        <authorList>
            <person name="Probst A.J."/>
            <person name="Ladd B."/>
            <person name="Jarett J.K."/>
            <person name="Geller-Mcgrath D.E."/>
            <person name="Sieber C.M.K."/>
            <person name="Emerson J.B."/>
            <person name="Anantharaman K."/>
            <person name="Thomas B.C."/>
            <person name="Malmstrom R."/>
            <person name="Stieglmeier M."/>
            <person name="Klingl A."/>
            <person name="Woyke T."/>
            <person name="Ryan C.M."/>
            <person name="Banfield J.F."/>
        </authorList>
    </citation>
    <scope>NUCLEOTIDE SEQUENCE [LARGE SCALE GENOMIC DNA]</scope>
</reference>
<evidence type="ECO:0000313" key="2">
    <source>
        <dbReference type="EMBL" id="PIS14089.1"/>
    </source>
</evidence>
<dbReference type="Proteomes" id="UP000230033">
    <property type="component" value="Unassembled WGS sequence"/>
</dbReference>